<evidence type="ECO:0000313" key="3">
    <source>
        <dbReference type="Proteomes" id="UP001489004"/>
    </source>
</evidence>
<proteinExistence type="predicted"/>
<gene>
    <name evidence="2" type="ORF">WJX72_005108</name>
</gene>
<dbReference type="EMBL" id="JALJOR010000004">
    <property type="protein sequence ID" value="KAK9817969.1"/>
    <property type="molecule type" value="Genomic_DNA"/>
</dbReference>
<evidence type="ECO:0000313" key="2">
    <source>
        <dbReference type="EMBL" id="KAK9817969.1"/>
    </source>
</evidence>
<accession>A0AAW1QBK9</accession>
<dbReference type="Proteomes" id="UP001489004">
    <property type="component" value="Unassembled WGS sequence"/>
</dbReference>
<organism evidence="2 3">
    <name type="scientific">[Myrmecia] bisecta</name>
    <dbReference type="NCBI Taxonomy" id="41462"/>
    <lineage>
        <taxon>Eukaryota</taxon>
        <taxon>Viridiplantae</taxon>
        <taxon>Chlorophyta</taxon>
        <taxon>core chlorophytes</taxon>
        <taxon>Trebouxiophyceae</taxon>
        <taxon>Trebouxiales</taxon>
        <taxon>Trebouxiaceae</taxon>
        <taxon>Myrmecia</taxon>
    </lineage>
</organism>
<comment type="caution">
    <text evidence="2">The sequence shown here is derived from an EMBL/GenBank/DDBJ whole genome shotgun (WGS) entry which is preliminary data.</text>
</comment>
<dbReference type="AlphaFoldDB" id="A0AAW1QBK9"/>
<sequence>MAARLQREKEVLAREAREKVQREQQEKEHHDKEQKEKERREKEQREKDKKAKEAAEAERKERERVASEKKRQEAERRKRLETQLIGAGGAVGLGVLGFTKWQTILTVGAVLFRSVGGPSLVSGILRTPGYIFGRSVRAVEWDVAASPTMPNGCSHSFKLRAFTPVGMRIAIAKANRLSGPGEVKQISQWIQIGPNFYEPLRSVASLAMLPDPAWVVWSRQPRTGEHGIPRRGDEHKLSMAGRGLLEGMSKDEEITLMLRAISGAAALTRQRGRLVAPSSNPPAGSDSSARIGNIGSNSTTPATASVKVVASSSGQESSTDHLMKRHSAAANVGGTPTVQRSVSFGDELPPDKGYRGATHSLDRLLRHLSLPANFEPISEEEEQALVLAGCSETNSALLALFQAYATKDLATFLTYARAHMASQARS</sequence>
<reference evidence="2 3" key="1">
    <citation type="journal article" date="2024" name="Nat. Commun.">
        <title>Phylogenomics reveals the evolutionary origins of lichenization in chlorophyte algae.</title>
        <authorList>
            <person name="Puginier C."/>
            <person name="Libourel C."/>
            <person name="Otte J."/>
            <person name="Skaloud P."/>
            <person name="Haon M."/>
            <person name="Grisel S."/>
            <person name="Petersen M."/>
            <person name="Berrin J.G."/>
            <person name="Delaux P.M."/>
            <person name="Dal Grande F."/>
            <person name="Keller J."/>
        </authorList>
    </citation>
    <scope>NUCLEOTIDE SEQUENCE [LARGE SCALE GENOMIC DNA]</scope>
    <source>
        <strain evidence="2 3">SAG 2043</strain>
    </source>
</reference>
<keyword evidence="3" id="KW-1185">Reference proteome</keyword>
<name>A0AAW1QBK9_9CHLO</name>
<feature type="region of interest" description="Disordered" evidence="1">
    <location>
        <begin position="272"/>
        <end position="302"/>
    </location>
</feature>
<protein>
    <submittedName>
        <fullName evidence="2">Uncharacterized protein</fullName>
    </submittedName>
</protein>
<feature type="compositionally biased region" description="Polar residues" evidence="1">
    <location>
        <begin position="277"/>
        <end position="297"/>
    </location>
</feature>
<evidence type="ECO:0000256" key="1">
    <source>
        <dbReference type="SAM" id="MobiDB-lite"/>
    </source>
</evidence>
<feature type="region of interest" description="Disordered" evidence="1">
    <location>
        <begin position="1"/>
        <end position="77"/>
    </location>
</feature>